<protein>
    <submittedName>
        <fullName evidence="1">Uncharacterized protein</fullName>
    </submittedName>
</protein>
<name>A0A164ZS95_9SYNE</name>
<keyword evidence="2" id="KW-1185">Reference proteome</keyword>
<dbReference type="Proteomes" id="UP000182631">
    <property type="component" value="Unassembled WGS sequence"/>
</dbReference>
<dbReference type="AlphaFoldDB" id="A0A164ZS95"/>
<organism evidence="1 2">
    <name type="scientific">Candidatus Synechococcus spongiarum</name>
    <dbReference type="NCBI Taxonomy" id="431041"/>
    <lineage>
        <taxon>Bacteria</taxon>
        <taxon>Bacillati</taxon>
        <taxon>Cyanobacteriota</taxon>
        <taxon>Cyanophyceae</taxon>
        <taxon>Synechococcales</taxon>
        <taxon>Synechococcaceae</taxon>
        <taxon>Synechococcus</taxon>
    </lineage>
</organism>
<proteinExistence type="predicted"/>
<evidence type="ECO:0000313" key="1">
    <source>
        <dbReference type="EMBL" id="SAY39230.1"/>
    </source>
</evidence>
<gene>
    <name evidence="1" type="ORF">FLM9_1300</name>
</gene>
<sequence length="39" mass="4345">MQGNRKRQAILQRGERSALLGCSKTCSEVPQPWTSALWG</sequence>
<dbReference type="EMBL" id="FITM01000145">
    <property type="protein sequence ID" value="SAY39230.1"/>
    <property type="molecule type" value="Genomic_DNA"/>
</dbReference>
<evidence type="ECO:0000313" key="2">
    <source>
        <dbReference type="Proteomes" id="UP000182631"/>
    </source>
</evidence>
<accession>A0A164ZS95</accession>
<reference evidence="2" key="1">
    <citation type="submission" date="2016-02" db="EMBL/GenBank/DDBJ databases">
        <authorList>
            <person name="liu f."/>
        </authorList>
    </citation>
    <scope>NUCLEOTIDE SEQUENCE [LARGE SCALE GENOMIC DNA]</scope>
</reference>